<dbReference type="NCBIfam" id="NF000840">
    <property type="entry name" value="PRK00071.1-3"/>
    <property type="match status" value="1"/>
</dbReference>
<dbReference type="EC" id="2.7.7.18" evidence="11"/>
<dbReference type="InterPro" id="IPR004821">
    <property type="entry name" value="Cyt_trans-like"/>
</dbReference>
<evidence type="ECO:0000313" key="14">
    <source>
        <dbReference type="Proteomes" id="UP000027318"/>
    </source>
</evidence>
<gene>
    <name evidence="11" type="primary">nadD</name>
    <name evidence="13" type="ORF">ADINL_0958</name>
</gene>
<feature type="domain" description="Cytidyltransferase-like" evidence="12">
    <location>
        <begin position="9"/>
        <end position="187"/>
    </location>
</feature>
<dbReference type="Proteomes" id="UP000027318">
    <property type="component" value="Unassembled WGS sequence"/>
</dbReference>
<keyword evidence="5 11" id="KW-0808">Transferase</keyword>
<dbReference type="HAMAP" id="MF_00244">
    <property type="entry name" value="NaMN_adenylyltr"/>
    <property type="match status" value="1"/>
</dbReference>
<evidence type="ECO:0000256" key="5">
    <source>
        <dbReference type="ARBA" id="ARBA00022679"/>
    </source>
</evidence>
<keyword evidence="4 11" id="KW-0662">Pyridine nucleotide biosynthesis</keyword>
<dbReference type="UniPathway" id="UPA00253">
    <property type="reaction ID" value="UER00332"/>
</dbReference>
<dbReference type="PATRIC" id="fig|267850.7.peg.952"/>
<evidence type="ECO:0000256" key="10">
    <source>
        <dbReference type="ARBA" id="ARBA00048721"/>
    </source>
</evidence>
<dbReference type="PANTHER" id="PTHR39321:SF3">
    <property type="entry name" value="PHOSPHOPANTETHEINE ADENYLYLTRANSFERASE"/>
    <property type="match status" value="1"/>
</dbReference>
<keyword evidence="14" id="KW-1185">Reference proteome</keyword>
<evidence type="ECO:0000256" key="6">
    <source>
        <dbReference type="ARBA" id="ARBA00022695"/>
    </source>
</evidence>
<keyword evidence="9 11" id="KW-0520">NAD</keyword>
<dbReference type="Pfam" id="PF01467">
    <property type="entry name" value="CTP_transf_like"/>
    <property type="match status" value="1"/>
</dbReference>
<reference evidence="13 14" key="1">
    <citation type="journal article" date="2005" name="Int. J. Syst. Evol. Microbiol.">
        <title>Nitrincola lacisaponensis gen. nov., sp. nov., a novel alkaliphilic bacterium isolated from an alkaline, saline lake.</title>
        <authorList>
            <person name="Dimitriu P.A."/>
            <person name="Shukla S.K."/>
            <person name="Conradt J."/>
            <person name="Marquez M.C."/>
            <person name="Ventosa A."/>
            <person name="Maglia A."/>
            <person name="Peyton B.M."/>
            <person name="Pinkart H.C."/>
            <person name="Mormile M.R."/>
        </authorList>
    </citation>
    <scope>NUCLEOTIDE SEQUENCE [LARGE SCALE GENOMIC DNA]</scope>
    <source>
        <strain evidence="13 14">4CA</strain>
    </source>
</reference>
<evidence type="ECO:0000256" key="9">
    <source>
        <dbReference type="ARBA" id="ARBA00023027"/>
    </source>
</evidence>
<organism evidence="13 14">
    <name type="scientific">Nitrincola lacisaponensis</name>
    <dbReference type="NCBI Taxonomy" id="267850"/>
    <lineage>
        <taxon>Bacteria</taxon>
        <taxon>Pseudomonadati</taxon>
        <taxon>Pseudomonadota</taxon>
        <taxon>Gammaproteobacteria</taxon>
        <taxon>Oceanospirillales</taxon>
        <taxon>Oceanospirillaceae</taxon>
        <taxon>Nitrincola</taxon>
    </lineage>
</organism>
<evidence type="ECO:0000256" key="7">
    <source>
        <dbReference type="ARBA" id="ARBA00022741"/>
    </source>
</evidence>
<comment type="function">
    <text evidence="1 11">Catalyzes the reversible adenylation of nicotinate mononucleotide (NaMN) to nicotinic acid adenine dinucleotide (NaAD).</text>
</comment>
<dbReference type="GO" id="GO:0009435">
    <property type="term" value="P:NAD+ biosynthetic process"/>
    <property type="evidence" value="ECO:0007669"/>
    <property type="project" value="UniProtKB-UniRule"/>
</dbReference>
<dbReference type="NCBIfam" id="NF000839">
    <property type="entry name" value="PRK00071.1-1"/>
    <property type="match status" value="1"/>
</dbReference>
<comment type="pathway">
    <text evidence="2 11">Cofactor biosynthesis; NAD(+) biosynthesis; deamido-NAD(+) from nicotinate D-ribonucleotide: step 1/1.</text>
</comment>
<keyword evidence="8 11" id="KW-0067">ATP-binding</keyword>
<dbReference type="NCBIfam" id="TIGR00125">
    <property type="entry name" value="cyt_tran_rel"/>
    <property type="match status" value="1"/>
</dbReference>
<evidence type="ECO:0000313" key="13">
    <source>
        <dbReference type="EMBL" id="KDE40366.1"/>
    </source>
</evidence>
<dbReference type="GO" id="GO:0005524">
    <property type="term" value="F:ATP binding"/>
    <property type="evidence" value="ECO:0007669"/>
    <property type="project" value="UniProtKB-KW"/>
</dbReference>
<name>A0A063Y6G6_9GAMM</name>
<dbReference type="AlphaFoldDB" id="A0A063Y6G6"/>
<evidence type="ECO:0000256" key="1">
    <source>
        <dbReference type="ARBA" id="ARBA00002324"/>
    </source>
</evidence>
<evidence type="ECO:0000256" key="2">
    <source>
        <dbReference type="ARBA" id="ARBA00005019"/>
    </source>
</evidence>
<protein>
    <recommendedName>
        <fullName evidence="11">Probable nicotinate-nucleotide adenylyltransferase</fullName>
        <ecNumber evidence="11">2.7.7.18</ecNumber>
    </recommendedName>
    <alternativeName>
        <fullName evidence="11">Deamido-NAD(+) diphosphorylase</fullName>
    </alternativeName>
    <alternativeName>
        <fullName evidence="11">Deamido-NAD(+) pyrophosphorylase</fullName>
    </alternativeName>
    <alternativeName>
        <fullName evidence="11">Nicotinate mononucleotide adenylyltransferase</fullName>
        <shortName evidence="11">NaMN adenylyltransferase</shortName>
    </alternativeName>
</protein>
<dbReference type="Gene3D" id="3.40.50.620">
    <property type="entry name" value="HUPs"/>
    <property type="match status" value="1"/>
</dbReference>
<comment type="catalytic activity">
    <reaction evidence="10 11">
        <text>nicotinate beta-D-ribonucleotide + ATP + H(+) = deamido-NAD(+) + diphosphate</text>
        <dbReference type="Rhea" id="RHEA:22860"/>
        <dbReference type="ChEBI" id="CHEBI:15378"/>
        <dbReference type="ChEBI" id="CHEBI:30616"/>
        <dbReference type="ChEBI" id="CHEBI:33019"/>
        <dbReference type="ChEBI" id="CHEBI:57502"/>
        <dbReference type="ChEBI" id="CHEBI:58437"/>
        <dbReference type="EC" id="2.7.7.18"/>
    </reaction>
</comment>
<sequence length="216" mass="24157">MPLTEPFVFMGGTFDPVHNGHLRTALELQQWLNVSQVTLIPTGEPVHRLAPGCSAKHRLAMVELAVADAASLCVDAREVEAATPSYSALTLASLRQSLGPDRPICMVMGMDAYLGLPGWKDWDTFLSLCHIIAVARPGYTYPSADAMDDFTRRYRVESTEELWQRPCGAVMIHELTPLGISATQIRELVAQGRSPRYLLPDQVWEYIKQHRLYGYK</sequence>
<proteinExistence type="inferred from homology"/>
<accession>A0A063Y6G6</accession>
<keyword evidence="7 11" id="KW-0547">Nucleotide-binding</keyword>
<evidence type="ECO:0000256" key="11">
    <source>
        <dbReference type="HAMAP-Rule" id="MF_00244"/>
    </source>
</evidence>
<evidence type="ECO:0000256" key="8">
    <source>
        <dbReference type="ARBA" id="ARBA00022840"/>
    </source>
</evidence>
<comment type="similarity">
    <text evidence="3 11">Belongs to the NadD family.</text>
</comment>
<evidence type="ECO:0000256" key="4">
    <source>
        <dbReference type="ARBA" id="ARBA00022642"/>
    </source>
</evidence>
<dbReference type="InterPro" id="IPR005248">
    <property type="entry name" value="NadD/NMNAT"/>
</dbReference>
<dbReference type="InterPro" id="IPR014729">
    <property type="entry name" value="Rossmann-like_a/b/a_fold"/>
</dbReference>
<keyword evidence="6 11" id="KW-0548">Nucleotidyltransferase</keyword>
<dbReference type="NCBIfam" id="TIGR00482">
    <property type="entry name" value="nicotinate (nicotinamide) nucleotide adenylyltransferase"/>
    <property type="match status" value="1"/>
</dbReference>
<dbReference type="STRING" id="267850.ADINL_0958"/>
<dbReference type="EMBL" id="JMSZ01000016">
    <property type="protein sequence ID" value="KDE40366.1"/>
    <property type="molecule type" value="Genomic_DNA"/>
</dbReference>
<comment type="caution">
    <text evidence="13">The sequence shown here is derived from an EMBL/GenBank/DDBJ whole genome shotgun (WGS) entry which is preliminary data.</text>
</comment>
<evidence type="ECO:0000259" key="12">
    <source>
        <dbReference type="Pfam" id="PF01467"/>
    </source>
</evidence>
<dbReference type="PANTHER" id="PTHR39321">
    <property type="entry name" value="NICOTINATE-NUCLEOTIDE ADENYLYLTRANSFERASE-RELATED"/>
    <property type="match status" value="1"/>
</dbReference>
<dbReference type="GO" id="GO:0004515">
    <property type="term" value="F:nicotinate-nucleotide adenylyltransferase activity"/>
    <property type="evidence" value="ECO:0007669"/>
    <property type="project" value="UniProtKB-UniRule"/>
</dbReference>
<dbReference type="RefSeq" id="WP_036544444.1">
    <property type="nucleotide sequence ID" value="NZ_JMSZ01000016.1"/>
</dbReference>
<dbReference type="CDD" id="cd02165">
    <property type="entry name" value="NMNAT"/>
    <property type="match status" value="1"/>
</dbReference>
<evidence type="ECO:0000256" key="3">
    <source>
        <dbReference type="ARBA" id="ARBA00009014"/>
    </source>
</evidence>
<dbReference type="SUPFAM" id="SSF52374">
    <property type="entry name" value="Nucleotidylyl transferase"/>
    <property type="match status" value="1"/>
</dbReference>